<keyword evidence="1" id="KW-0812">Transmembrane</keyword>
<accession>A0A1H3FRT5</accession>
<proteinExistence type="predicted"/>
<dbReference type="Proteomes" id="UP000199170">
    <property type="component" value="Unassembled WGS sequence"/>
</dbReference>
<name>A0A1H3FRT5_9EURY</name>
<dbReference type="AlphaFoldDB" id="A0A1H3FRT5"/>
<keyword evidence="3" id="KW-1185">Reference proteome</keyword>
<feature type="transmembrane region" description="Helical" evidence="1">
    <location>
        <begin position="16"/>
        <end position="35"/>
    </location>
</feature>
<organism evidence="2 3">
    <name type="scientific">Halobellus clavatus</name>
    <dbReference type="NCBI Taxonomy" id="660517"/>
    <lineage>
        <taxon>Archaea</taxon>
        <taxon>Methanobacteriati</taxon>
        <taxon>Methanobacteriota</taxon>
        <taxon>Stenosarchaea group</taxon>
        <taxon>Halobacteria</taxon>
        <taxon>Halobacteriales</taxon>
        <taxon>Haloferacaceae</taxon>
        <taxon>Halobellus</taxon>
    </lineage>
</organism>
<keyword evidence="1" id="KW-1133">Transmembrane helix</keyword>
<reference evidence="3" key="1">
    <citation type="submission" date="2016-10" db="EMBL/GenBank/DDBJ databases">
        <authorList>
            <person name="Varghese N."/>
            <person name="Submissions S."/>
        </authorList>
    </citation>
    <scope>NUCLEOTIDE SEQUENCE [LARGE SCALE GENOMIC DNA]</scope>
    <source>
        <strain evidence="3">CGMCC 1.10118</strain>
    </source>
</reference>
<keyword evidence="1" id="KW-0472">Membrane</keyword>
<dbReference type="EMBL" id="FNPB01000004">
    <property type="protein sequence ID" value="SDX92874.1"/>
    <property type="molecule type" value="Genomic_DNA"/>
</dbReference>
<evidence type="ECO:0000313" key="2">
    <source>
        <dbReference type="EMBL" id="SDX92874.1"/>
    </source>
</evidence>
<gene>
    <name evidence="2" type="ORF">SAMN04487946_10496</name>
</gene>
<protein>
    <submittedName>
        <fullName evidence="2">Uncharacterized protein</fullName>
    </submittedName>
</protein>
<evidence type="ECO:0000313" key="3">
    <source>
        <dbReference type="Proteomes" id="UP000199170"/>
    </source>
</evidence>
<evidence type="ECO:0000256" key="1">
    <source>
        <dbReference type="SAM" id="Phobius"/>
    </source>
</evidence>
<sequence>MNDNDGRGYLRDVGQILVLFVVYLVALTVGSSYVWTRKTLSRLRAGTETAVGRLPPKRQKS</sequence>
<dbReference type="RefSeq" id="WP_089766679.1">
    <property type="nucleotide sequence ID" value="NZ_FNPB01000004.1"/>
</dbReference>